<name>A0A0C1NBZ2_9CYAN</name>
<sequence length="59" mass="6922">MEKEEEIIKICKLIAVHQKNLYAIEEILATYGVDRPIHLLNSLTFEQEEIKRLQARLDA</sequence>
<protein>
    <submittedName>
        <fullName evidence="2">Uncharacterized protein</fullName>
    </submittedName>
</protein>
<gene>
    <name evidence="2" type="ORF">DA73_0216315</name>
    <name evidence="1" type="ORF">DA73_0400011995</name>
</gene>
<evidence type="ECO:0000313" key="1">
    <source>
        <dbReference type="EMBL" id="KAF3886113.1"/>
    </source>
</evidence>
<keyword evidence="3" id="KW-1185">Reference proteome</keyword>
<reference evidence="2" key="1">
    <citation type="journal article" date="2015" name="Genome Announc.">
        <title>Draft Genome Sequence of Tolypothrix boutellei Strain VB521301.</title>
        <authorList>
            <person name="Chandrababunaidu M.M."/>
            <person name="Singh D."/>
            <person name="Sen D."/>
            <person name="Bhan S."/>
            <person name="Das S."/>
            <person name="Gupta A."/>
            <person name="Adhikary S.P."/>
            <person name="Tripathy S."/>
        </authorList>
    </citation>
    <scope>NUCLEOTIDE SEQUENCE</scope>
    <source>
        <strain evidence="2">VB521301</strain>
    </source>
</reference>
<dbReference type="EMBL" id="JHEG04000001">
    <property type="protein sequence ID" value="KAF3886113.1"/>
    <property type="molecule type" value="Genomic_DNA"/>
</dbReference>
<accession>A0A0C1NBZ2</accession>
<evidence type="ECO:0000313" key="2">
    <source>
        <dbReference type="EMBL" id="KIE10181.1"/>
    </source>
</evidence>
<reference evidence="1" key="2">
    <citation type="submission" date="2019-11" db="EMBL/GenBank/DDBJ databases">
        <title>Improved Assembly of Tolypothrix boutellei genome.</title>
        <authorList>
            <person name="Sarangi A.N."/>
            <person name="Mukherjee M."/>
            <person name="Ghosh S."/>
            <person name="Singh D."/>
            <person name="Das A."/>
            <person name="Kant S."/>
            <person name="Prusty A."/>
            <person name="Tripathy S."/>
        </authorList>
    </citation>
    <scope>NUCLEOTIDE SEQUENCE</scope>
    <source>
        <strain evidence="1">VB521301</strain>
    </source>
</reference>
<proteinExistence type="predicted"/>
<organism evidence="2">
    <name type="scientific">Tolypothrix bouteillei VB521301</name>
    <dbReference type="NCBI Taxonomy" id="1479485"/>
    <lineage>
        <taxon>Bacteria</taxon>
        <taxon>Bacillati</taxon>
        <taxon>Cyanobacteriota</taxon>
        <taxon>Cyanophyceae</taxon>
        <taxon>Nostocales</taxon>
        <taxon>Tolypothrichaceae</taxon>
        <taxon>Tolypothrix</taxon>
    </lineage>
</organism>
<dbReference type="Proteomes" id="UP000029738">
    <property type="component" value="Unassembled WGS sequence"/>
</dbReference>
<evidence type="ECO:0000313" key="3">
    <source>
        <dbReference type="Proteomes" id="UP000029738"/>
    </source>
</evidence>
<dbReference type="AlphaFoldDB" id="A0A0C1NBZ2"/>
<dbReference type="RefSeq" id="WP_038084367.1">
    <property type="nucleotide sequence ID" value="NZ_JHEG04000001.1"/>
</dbReference>
<comment type="caution">
    <text evidence="2">The sequence shown here is derived from an EMBL/GenBank/DDBJ whole genome shotgun (WGS) entry which is preliminary data.</text>
</comment>
<dbReference type="EMBL" id="JHEG02000048">
    <property type="protein sequence ID" value="KIE10181.1"/>
    <property type="molecule type" value="Genomic_DNA"/>
</dbReference>